<comment type="similarity">
    <text evidence="1">Belongs to the methyltransferase superfamily. RsmJ family.</text>
</comment>
<comment type="subcellular location">
    <subcellularLocation>
        <location evidence="1">Cytoplasm</location>
    </subcellularLocation>
</comment>
<name>M7PGV0_9GAMM</name>
<dbReference type="SUPFAM" id="SSF53335">
    <property type="entry name" value="S-adenosyl-L-methionine-dependent methyltransferases"/>
    <property type="match status" value="1"/>
</dbReference>
<dbReference type="Pfam" id="PF04445">
    <property type="entry name" value="SAM_MT"/>
    <property type="match status" value="1"/>
</dbReference>
<dbReference type="InterPro" id="IPR029063">
    <property type="entry name" value="SAM-dependent_MTases_sf"/>
</dbReference>
<feature type="binding site" evidence="1">
    <location>
        <begin position="107"/>
        <end position="108"/>
    </location>
    <ligand>
        <name>S-adenosyl-L-methionine</name>
        <dbReference type="ChEBI" id="CHEBI:59789"/>
    </ligand>
</feature>
<dbReference type="Gene3D" id="3.40.50.150">
    <property type="entry name" value="Vaccinia Virus protein VP39"/>
    <property type="match status" value="1"/>
</dbReference>
<keyword evidence="1" id="KW-0949">S-adenosyl-L-methionine</keyword>
<dbReference type="AlphaFoldDB" id="M7PGV0"/>
<dbReference type="GO" id="GO:0005737">
    <property type="term" value="C:cytoplasm"/>
    <property type="evidence" value="ECO:0007669"/>
    <property type="project" value="UniProtKB-SubCell"/>
</dbReference>
<keyword evidence="1 2" id="KW-0489">Methyltransferase</keyword>
<protein>
    <recommendedName>
        <fullName evidence="1">Ribosomal RNA small subunit methyltransferase J</fullName>
        <ecNumber evidence="1">2.1.1.242</ecNumber>
    </recommendedName>
    <alternativeName>
        <fullName evidence="1">16S rRNA m2G1516 methyltransferase</fullName>
    </alternativeName>
    <alternativeName>
        <fullName evidence="1">rRNA (guanine-N(2)-)-methyltransferase</fullName>
    </alternativeName>
</protein>
<dbReference type="PATRIC" id="fig|1286106.3.peg.1304"/>
<feature type="binding site" evidence="1">
    <location>
        <position position="175"/>
    </location>
    <ligand>
        <name>S-adenosyl-L-methionine</name>
        <dbReference type="ChEBI" id="CHEBI:59789"/>
    </ligand>
</feature>
<accession>M7PGV0</accession>
<dbReference type="HAMAP" id="MF_01523">
    <property type="entry name" value="16SrRNA_methyltr_J"/>
    <property type="match status" value="1"/>
</dbReference>
<dbReference type="STRING" id="1286106.MPL1_06487"/>
<dbReference type="EC" id="2.1.1.242" evidence="1"/>
<comment type="catalytic activity">
    <reaction evidence="1">
        <text>guanosine(1516) in 16S rRNA + S-adenosyl-L-methionine = N(2)-methylguanosine(1516) in 16S rRNA + S-adenosyl-L-homocysteine + H(+)</text>
        <dbReference type="Rhea" id="RHEA:43220"/>
        <dbReference type="Rhea" id="RHEA-COMP:10412"/>
        <dbReference type="Rhea" id="RHEA-COMP:10413"/>
        <dbReference type="ChEBI" id="CHEBI:15378"/>
        <dbReference type="ChEBI" id="CHEBI:57856"/>
        <dbReference type="ChEBI" id="CHEBI:59789"/>
        <dbReference type="ChEBI" id="CHEBI:74269"/>
        <dbReference type="ChEBI" id="CHEBI:74481"/>
        <dbReference type="EC" id="2.1.1.242"/>
    </reaction>
</comment>
<dbReference type="PANTHER" id="PTHR36112:SF1">
    <property type="entry name" value="RIBOSOMAL RNA SMALL SUBUNIT METHYLTRANSFERASE J"/>
    <property type="match status" value="1"/>
</dbReference>
<comment type="caution">
    <text evidence="1">Lacks conserved residue(s) required for the propagation of feature annotation.</text>
</comment>
<evidence type="ECO:0000256" key="1">
    <source>
        <dbReference type="HAMAP-Rule" id="MF_01523"/>
    </source>
</evidence>
<organism evidence="2 3">
    <name type="scientific">Methylophaga lonarensis MPL</name>
    <dbReference type="NCBI Taxonomy" id="1286106"/>
    <lineage>
        <taxon>Bacteria</taxon>
        <taxon>Pseudomonadati</taxon>
        <taxon>Pseudomonadota</taxon>
        <taxon>Gammaproteobacteria</taxon>
        <taxon>Thiotrichales</taxon>
        <taxon>Piscirickettsiaceae</taxon>
        <taxon>Methylophaga</taxon>
    </lineage>
</organism>
<proteinExistence type="inferred from homology"/>
<dbReference type="eggNOG" id="COG0742">
    <property type="taxonomic scope" value="Bacteria"/>
</dbReference>
<comment type="caution">
    <text evidence="2">The sequence shown here is derived from an EMBL/GenBank/DDBJ whole genome shotgun (WGS) entry which is preliminary data.</text>
</comment>
<sequence>MSEHHQPPCSISFTNEGCAASAAKLAAQLQLPLQPLDSAQLQLVVTPSQLELRLTAVGGPVFIDFTSGKLAHRRRFGGGRGQPLAKALGLKPGYQPHIADFTAGLGRDAFVMATLGCRVTLIEQNPLLYHLLDDALSRAAADPDTADIAAAMQLMHGDACELMPIKPLPEVVYLDPMYPARDKSALVKKEMQLLHQLVGPDHNGDRLLETARRYAAKRVVVKRPKNADYLANQKPTASVSSKNTRYDIYMPLTSG</sequence>
<keyword evidence="1" id="KW-0698">rRNA processing</keyword>
<keyword evidence="1" id="KW-0963">Cytoplasm</keyword>
<gene>
    <name evidence="1" type="primary">rsmJ</name>
    <name evidence="2" type="ORF">MPL1_06487</name>
</gene>
<evidence type="ECO:0000313" key="2">
    <source>
        <dbReference type="EMBL" id="EMR13130.1"/>
    </source>
</evidence>
<keyword evidence="3" id="KW-1185">Reference proteome</keyword>
<keyword evidence="1 2" id="KW-0808">Transferase</keyword>
<reference evidence="2 3" key="1">
    <citation type="journal article" date="2013" name="Genome Announc.">
        <title>Draft Genome Sequence of Methylophaga lonarensis MPLT, a Haloalkaliphilic (Non-Methane-Utilizing) Methylotroph.</title>
        <authorList>
            <person name="Shetty S.A."/>
            <person name="Marathe N.P."/>
            <person name="Munot H."/>
            <person name="Antony C.P."/>
            <person name="Dhotre D.P."/>
            <person name="Murrell J.C."/>
            <person name="Shouche Y.S."/>
        </authorList>
    </citation>
    <scope>NUCLEOTIDE SEQUENCE [LARGE SCALE GENOMIC DNA]</scope>
    <source>
        <strain evidence="2 3">MPL</strain>
    </source>
</reference>
<dbReference type="Proteomes" id="UP000012019">
    <property type="component" value="Unassembled WGS sequence"/>
</dbReference>
<comment type="function">
    <text evidence="1">Specifically methylates the guanosine in position 1516 of 16S rRNA.</text>
</comment>
<dbReference type="GO" id="GO:0008990">
    <property type="term" value="F:rRNA (guanine-N2-)-methyltransferase activity"/>
    <property type="evidence" value="ECO:0007669"/>
    <property type="project" value="UniProtKB-UniRule"/>
</dbReference>
<evidence type="ECO:0000313" key="3">
    <source>
        <dbReference type="Proteomes" id="UP000012019"/>
    </source>
</evidence>
<dbReference type="RefSeq" id="WP_009726295.1">
    <property type="nucleotide sequence ID" value="NZ_APHR01000032.1"/>
</dbReference>
<dbReference type="EMBL" id="APHR01000032">
    <property type="protein sequence ID" value="EMR13130.1"/>
    <property type="molecule type" value="Genomic_DNA"/>
</dbReference>
<dbReference type="InterPro" id="IPR007536">
    <property type="entry name" value="16SrRNA_methylTrfase_J"/>
</dbReference>
<dbReference type="PANTHER" id="PTHR36112">
    <property type="entry name" value="RIBOSOMAL RNA SMALL SUBUNIT METHYLTRANSFERASE J"/>
    <property type="match status" value="1"/>
</dbReference>